<proteinExistence type="inferred from homology"/>
<dbReference type="Gene3D" id="3.15.20.10">
    <property type="entry name" value="Bactericidal permeability-increasing protein, domain 2"/>
    <property type="match status" value="1"/>
</dbReference>
<protein>
    <submittedName>
        <fullName evidence="6">BPI2 domain-containing protein</fullName>
    </submittedName>
</protein>
<dbReference type="InterPro" id="IPR001124">
    <property type="entry name" value="Lipid-bd_serum_glycop_C"/>
</dbReference>
<dbReference type="SMART" id="SM00329">
    <property type="entry name" value="BPI2"/>
    <property type="match status" value="1"/>
</dbReference>
<dbReference type="WBParaSite" id="HCON_00109080-00001">
    <property type="protein sequence ID" value="HCON_00109080-00001"/>
    <property type="gene ID" value="HCON_00109080"/>
</dbReference>
<dbReference type="Pfam" id="PF02886">
    <property type="entry name" value="LBP_BPI_CETP_C"/>
    <property type="match status" value="1"/>
</dbReference>
<dbReference type="OrthoDB" id="10255543at2759"/>
<reference evidence="6" key="1">
    <citation type="submission" date="2020-12" db="UniProtKB">
        <authorList>
            <consortium name="WormBaseParasite"/>
        </authorList>
    </citation>
    <scope>IDENTIFICATION</scope>
    <source>
        <strain evidence="6">MHco3</strain>
    </source>
</reference>
<dbReference type="SMART" id="SM00328">
    <property type="entry name" value="BPI1"/>
    <property type="match status" value="1"/>
</dbReference>
<dbReference type="InterPro" id="IPR017943">
    <property type="entry name" value="Bactericidal_perm-incr_a/b_dom"/>
</dbReference>
<feature type="domain" description="Lipid-binding serum glycoprotein C-terminal" evidence="4">
    <location>
        <begin position="344"/>
        <end position="550"/>
    </location>
</feature>
<comment type="similarity">
    <text evidence="1">Belongs to the BPI/LBP/Plunc superfamily. BPI/LBP family.</text>
</comment>
<keyword evidence="2" id="KW-1015">Disulfide bond</keyword>
<dbReference type="GO" id="GO:0008289">
    <property type="term" value="F:lipid binding"/>
    <property type="evidence" value="ECO:0007669"/>
    <property type="project" value="InterPro"/>
</dbReference>
<dbReference type="InterPro" id="IPR032942">
    <property type="entry name" value="BPI/LBP/Plunc"/>
</dbReference>
<feature type="domain" description="Lipid-binding serum glycoprotein N-terminal" evidence="3">
    <location>
        <begin position="71"/>
        <end position="298"/>
    </location>
</feature>
<evidence type="ECO:0000256" key="2">
    <source>
        <dbReference type="ARBA" id="ARBA00023157"/>
    </source>
</evidence>
<dbReference type="SUPFAM" id="SSF55394">
    <property type="entry name" value="Bactericidal permeability-increasing protein, BPI"/>
    <property type="match status" value="2"/>
</dbReference>
<evidence type="ECO:0000259" key="4">
    <source>
        <dbReference type="SMART" id="SM00329"/>
    </source>
</evidence>
<evidence type="ECO:0000256" key="1">
    <source>
        <dbReference type="ARBA" id="ARBA00007292"/>
    </source>
</evidence>
<dbReference type="Gene3D" id="3.15.10.10">
    <property type="entry name" value="Bactericidal permeability-increasing protein, domain 1"/>
    <property type="match status" value="1"/>
</dbReference>
<name>A0A7I4YJA6_HAECO</name>
<dbReference type="OMA" id="LICKKVR"/>
<dbReference type="InterPro" id="IPR017942">
    <property type="entry name" value="Lipid-bd_serum_glycop_N"/>
</dbReference>
<organism evidence="5 6">
    <name type="scientific">Haemonchus contortus</name>
    <name type="common">Barber pole worm</name>
    <dbReference type="NCBI Taxonomy" id="6289"/>
    <lineage>
        <taxon>Eukaryota</taxon>
        <taxon>Metazoa</taxon>
        <taxon>Ecdysozoa</taxon>
        <taxon>Nematoda</taxon>
        <taxon>Chromadorea</taxon>
        <taxon>Rhabditida</taxon>
        <taxon>Rhabditina</taxon>
        <taxon>Rhabditomorpha</taxon>
        <taxon>Strongyloidea</taxon>
        <taxon>Trichostrongylidae</taxon>
        <taxon>Haemonchus</taxon>
    </lineage>
</organism>
<dbReference type="PANTHER" id="PTHR10504:SF143">
    <property type="entry name" value="BPI2 DOMAIN-CONTAINING PROTEIN"/>
    <property type="match status" value="1"/>
</dbReference>
<evidence type="ECO:0000313" key="5">
    <source>
        <dbReference type="Proteomes" id="UP000025227"/>
    </source>
</evidence>
<dbReference type="AlphaFoldDB" id="A0A7I4YJA6"/>
<keyword evidence="5" id="KW-1185">Reference proteome</keyword>
<sequence>MNAGRAAVFPNRDSREGWAGSVVFAALAEMRRPLIALELASLFQLVVVVVPRQDFHPLLEAPLNLPGVRLRLFPSGVSYLSQVANNILAEQLPRINIPNVEHRLPGDQGAIFISRIKISRFRRAEIQDVTTSAPNRISWIMKNLDLGFIGDLSGAVNIVVPFNLTGQAEVQAEGLSVQLDSAMERGPNGSAHISSIACHSTIRAVDVVNHNGGLFGLAVTVFKQGVSDNVRLMLQGLICKKVRKYLDEDLNEKLAEVQTRSPLSEAIETNAIRATKLSKAVGGATLGSLLGKSISKEFYIDFRLREDPFCGTNMVDLACAGEISYKGLGGTPFGPPPIAWLRSQSDTHMLMLQISDYLPNSLFYHAHKQRLIRLHLSPSSPGVSQFLQTSCENSFCIADLVPQLAETYPNHTLELSLASTRAPAVLFSEKKGGVISVSLGGVVVVFVFDGVRRKQAAVLDVEIVADAKLNLQDRTVSGSVQLTKFELSSRSGTVKISRDELSDISILVSQMIENMLNEMLTNGFPLPLPHVIRLQNVALEVLNRRILIRTDITVDERRLSQLAEKTLFNGPQFGRQFVRENTLRTFKRMASH</sequence>
<dbReference type="Pfam" id="PF01273">
    <property type="entry name" value="LBP_BPI_CETP"/>
    <property type="match status" value="1"/>
</dbReference>
<evidence type="ECO:0000259" key="3">
    <source>
        <dbReference type="SMART" id="SM00328"/>
    </source>
</evidence>
<accession>A0A7I4YJA6</accession>
<dbReference type="Proteomes" id="UP000025227">
    <property type="component" value="Unplaced"/>
</dbReference>
<dbReference type="PANTHER" id="PTHR10504">
    <property type="entry name" value="BACTERICIDAL PERMEABILITY-INCREASING BPI PROTEIN-RELATED"/>
    <property type="match status" value="1"/>
</dbReference>
<dbReference type="GO" id="GO:0005615">
    <property type="term" value="C:extracellular space"/>
    <property type="evidence" value="ECO:0007669"/>
    <property type="project" value="TreeGrafter"/>
</dbReference>
<evidence type="ECO:0000313" key="6">
    <source>
        <dbReference type="WBParaSite" id="HCON_00109080-00001"/>
    </source>
</evidence>